<gene>
    <name evidence="3" type="primary">rpiA</name>
    <name evidence="4" type="ORF">CR203_17570</name>
</gene>
<evidence type="ECO:0000256" key="2">
    <source>
        <dbReference type="ARBA" id="ARBA00023235"/>
    </source>
</evidence>
<dbReference type="HAMAP" id="MF_00170">
    <property type="entry name" value="Rib_5P_isom_A"/>
    <property type="match status" value="1"/>
</dbReference>
<evidence type="ECO:0000256" key="1">
    <source>
        <dbReference type="ARBA" id="ARBA00001713"/>
    </source>
</evidence>
<dbReference type="SUPFAM" id="SSF100950">
    <property type="entry name" value="NagB/RpiA/CoA transferase-like"/>
    <property type="match status" value="1"/>
</dbReference>
<feature type="binding site" evidence="3">
    <location>
        <position position="125"/>
    </location>
    <ligand>
        <name>substrate</name>
    </ligand>
</feature>
<dbReference type="GO" id="GO:0009052">
    <property type="term" value="P:pentose-phosphate shunt, non-oxidative branch"/>
    <property type="evidence" value="ECO:0007669"/>
    <property type="project" value="UniProtKB-UniRule"/>
</dbReference>
<comment type="catalytic activity">
    <reaction evidence="1 3">
        <text>aldehydo-D-ribose 5-phosphate = D-ribulose 5-phosphate</text>
        <dbReference type="Rhea" id="RHEA:14657"/>
        <dbReference type="ChEBI" id="CHEBI:58121"/>
        <dbReference type="ChEBI" id="CHEBI:58273"/>
        <dbReference type="EC" id="5.3.1.6"/>
    </reaction>
</comment>
<dbReference type="NCBIfam" id="NF001924">
    <property type="entry name" value="PRK00702.1"/>
    <property type="match status" value="1"/>
</dbReference>
<dbReference type="PANTHER" id="PTHR11934:SF0">
    <property type="entry name" value="RIBOSE-5-PHOSPHATE ISOMERASE"/>
    <property type="match status" value="1"/>
</dbReference>
<accession>A0A3A9K152</accession>
<dbReference type="EC" id="5.3.1.6" evidence="3"/>
<evidence type="ECO:0000313" key="5">
    <source>
        <dbReference type="Proteomes" id="UP000281498"/>
    </source>
</evidence>
<feature type="active site" description="Proton acceptor" evidence="3">
    <location>
        <position position="107"/>
    </location>
</feature>
<proteinExistence type="inferred from homology"/>
<comment type="caution">
    <text evidence="4">The sequence shown here is derived from an EMBL/GenBank/DDBJ whole genome shotgun (WGS) entry which is preliminary data.</text>
</comment>
<dbReference type="EMBL" id="PDOE01000009">
    <property type="protein sequence ID" value="RKL66099.1"/>
    <property type="molecule type" value="Genomic_DNA"/>
</dbReference>
<dbReference type="GO" id="GO:0005829">
    <property type="term" value="C:cytosol"/>
    <property type="evidence" value="ECO:0007669"/>
    <property type="project" value="TreeGrafter"/>
</dbReference>
<comment type="pathway">
    <text evidence="3">Carbohydrate degradation; pentose phosphate pathway; D-ribose 5-phosphate from D-ribulose 5-phosphate (non-oxidative stage): step 1/1.</text>
</comment>
<dbReference type="GO" id="GO:0004751">
    <property type="term" value="F:ribose-5-phosphate isomerase activity"/>
    <property type="evidence" value="ECO:0007669"/>
    <property type="project" value="UniProtKB-UniRule"/>
</dbReference>
<dbReference type="InterPro" id="IPR020672">
    <property type="entry name" value="Ribose5P_isomerase_typA_subgr"/>
</dbReference>
<dbReference type="UniPathway" id="UPA00115">
    <property type="reaction ID" value="UER00412"/>
</dbReference>
<dbReference type="Gene3D" id="3.30.70.260">
    <property type="match status" value="1"/>
</dbReference>
<dbReference type="FunFam" id="3.40.50.1360:FF:000001">
    <property type="entry name" value="Ribose-5-phosphate isomerase A"/>
    <property type="match status" value="1"/>
</dbReference>
<keyword evidence="2 3" id="KW-0413">Isomerase</keyword>
<evidence type="ECO:0000313" key="4">
    <source>
        <dbReference type="EMBL" id="RKL66099.1"/>
    </source>
</evidence>
<dbReference type="RefSeq" id="WP_110938171.1">
    <property type="nucleotide sequence ID" value="NZ_KZ614147.1"/>
</dbReference>
<dbReference type="Gene3D" id="3.40.50.1360">
    <property type="match status" value="1"/>
</dbReference>
<feature type="binding site" evidence="3">
    <location>
        <begin position="85"/>
        <end position="88"/>
    </location>
    <ligand>
        <name>substrate</name>
    </ligand>
</feature>
<comment type="similarity">
    <text evidence="3">Belongs to the ribose 5-phosphate isomerase family.</text>
</comment>
<comment type="subunit">
    <text evidence="3">Homodimer.</text>
</comment>
<comment type="function">
    <text evidence="3">Catalyzes the reversible conversion of ribose-5-phosphate to ribulose 5-phosphate.</text>
</comment>
<feature type="binding site" evidence="3">
    <location>
        <begin position="30"/>
        <end position="33"/>
    </location>
    <ligand>
        <name>substrate</name>
    </ligand>
</feature>
<dbReference type="Proteomes" id="UP000281498">
    <property type="component" value="Unassembled WGS sequence"/>
</dbReference>
<dbReference type="NCBIfam" id="TIGR00021">
    <property type="entry name" value="rpiA"/>
    <property type="match status" value="1"/>
</dbReference>
<reference evidence="4 5" key="1">
    <citation type="submission" date="2017-10" db="EMBL/GenBank/DDBJ databases">
        <title>Bacillus sp. nov., a halophilic bacterium isolated from a Keqin Lake.</title>
        <authorList>
            <person name="Wang H."/>
        </authorList>
    </citation>
    <scope>NUCLEOTIDE SEQUENCE [LARGE SCALE GENOMIC DNA]</scope>
    <source>
        <strain evidence="4 5">KCTC 13187</strain>
    </source>
</reference>
<dbReference type="GO" id="GO:0006014">
    <property type="term" value="P:D-ribose metabolic process"/>
    <property type="evidence" value="ECO:0007669"/>
    <property type="project" value="TreeGrafter"/>
</dbReference>
<sequence length="226" mass="25107">MLEPVEEMKKKAGEKAVEYIEDGMTLGLGSGSTVYWTIKKIGNLVQQGMNVKGIPTSLRTQRWAKEFGIPLTNFSDVELLDVTIDGADEFTSQLDLLKGGGGSLVREKMVAEASSKVIIVVDKAKKVETLGKRPVPVEVIPFGWERTAKKIRRIHGIPQLRKISESDIFISDNGNYIFDCEFNSITNPEYLHKQLKSMCGVVETGLFINMADIILIGEEAHVSHIR</sequence>
<name>A0A3A9K152_9BACI</name>
<feature type="binding site" evidence="3">
    <location>
        <begin position="98"/>
        <end position="101"/>
    </location>
    <ligand>
        <name>substrate</name>
    </ligand>
</feature>
<dbReference type="OrthoDB" id="5870696at2"/>
<dbReference type="PANTHER" id="PTHR11934">
    <property type="entry name" value="RIBOSE-5-PHOSPHATE ISOMERASE"/>
    <property type="match status" value="1"/>
</dbReference>
<evidence type="ECO:0000256" key="3">
    <source>
        <dbReference type="HAMAP-Rule" id="MF_00170"/>
    </source>
</evidence>
<keyword evidence="5" id="KW-1185">Reference proteome</keyword>
<dbReference type="InterPro" id="IPR004788">
    <property type="entry name" value="Ribose5P_isomerase_type_A"/>
</dbReference>
<dbReference type="Pfam" id="PF06026">
    <property type="entry name" value="Rib_5-P_isom_A"/>
    <property type="match status" value="1"/>
</dbReference>
<dbReference type="CDD" id="cd01398">
    <property type="entry name" value="RPI_A"/>
    <property type="match status" value="1"/>
</dbReference>
<protein>
    <recommendedName>
        <fullName evidence="3">Ribose-5-phosphate isomerase A</fullName>
        <ecNumber evidence="3">5.3.1.6</ecNumber>
    </recommendedName>
    <alternativeName>
        <fullName evidence="3">Phosphoriboisomerase A</fullName>
        <shortName evidence="3">PRI</shortName>
    </alternativeName>
</protein>
<dbReference type="SUPFAM" id="SSF75445">
    <property type="entry name" value="D-ribose-5-phosphate isomerase (RpiA), lid domain"/>
    <property type="match status" value="1"/>
</dbReference>
<organism evidence="4 5">
    <name type="scientific">Salipaludibacillus neizhouensis</name>
    <dbReference type="NCBI Taxonomy" id="885475"/>
    <lineage>
        <taxon>Bacteria</taxon>
        <taxon>Bacillati</taxon>
        <taxon>Bacillota</taxon>
        <taxon>Bacilli</taxon>
        <taxon>Bacillales</taxon>
        <taxon>Bacillaceae</taxon>
    </lineage>
</organism>
<dbReference type="InterPro" id="IPR037171">
    <property type="entry name" value="NagB/RpiA_transferase-like"/>
</dbReference>
<dbReference type="AlphaFoldDB" id="A0A3A9K152"/>